<dbReference type="AlphaFoldDB" id="A0A9P0QCY9"/>
<accession>A0A9P0QCY9</accession>
<name>A0A9P0QCY9_ACAOB</name>
<keyword evidence="2" id="KW-1185">Reference proteome</keyword>
<evidence type="ECO:0000313" key="2">
    <source>
        <dbReference type="Proteomes" id="UP001152888"/>
    </source>
</evidence>
<organism evidence="1 2">
    <name type="scientific">Acanthoscelides obtectus</name>
    <name type="common">Bean weevil</name>
    <name type="synonym">Bruchus obtectus</name>
    <dbReference type="NCBI Taxonomy" id="200917"/>
    <lineage>
        <taxon>Eukaryota</taxon>
        <taxon>Metazoa</taxon>
        <taxon>Ecdysozoa</taxon>
        <taxon>Arthropoda</taxon>
        <taxon>Hexapoda</taxon>
        <taxon>Insecta</taxon>
        <taxon>Pterygota</taxon>
        <taxon>Neoptera</taxon>
        <taxon>Endopterygota</taxon>
        <taxon>Coleoptera</taxon>
        <taxon>Polyphaga</taxon>
        <taxon>Cucujiformia</taxon>
        <taxon>Chrysomeloidea</taxon>
        <taxon>Chrysomelidae</taxon>
        <taxon>Bruchinae</taxon>
        <taxon>Bruchini</taxon>
        <taxon>Acanthoscelides</taxon>
    </lineage>
</organism>
<evidence type="ECO:0000313" key="1">
    <source>
        <dbReference type="EMBL" id="CAH2017315.1"/>
    </source>
</evidence>
<dbReference type="EMBL" id="CAKOFQ010009209">
    <property type="protein sequence ID" value="CAH2017315.1"/>
    <property type="molecule type" value="Genomic_DNA"/>
</dbReference>
<gene>
    <name evidence="1" type="ORF">ACAOBT_LOCUS35933</name>
</gene>
<sequence>MRIAGDAPTDDILIDLSTEDALVLLGSIEDLSTEEALVLLGDSMRDLSTEDALVLLGDSMRDLSTEDVLVLLGDSVSDLSTEEALVLLVSKSPWPVTTSSRFSGDFIRCREMSLPVSQYEALLAEVRGLRRKAQRVQQLARPLVEGDSQVEGAASSSTTASCRHHQVGAVYIYLYGHSVDSMIISVRGKN</sequence>
<protein>
    <submittedName>
        <fullName evidence="1">Uncharacterized protein</fullName>
    </submittedName>
</protein>
<reference evidence="1" key="1">
    <citation type="submission" date="2022-03" db="EMBL/GenBank/DDBJ databases">
        <authorList>
            <person name="Sayadi A."/>
        </authorList>
    </citation>
    <scope>NUCLEOTIDE SEQUENCE</scope>
</reference>
<dbReference type="Proteomes" id="UP001152888">
    <property type="component" value="Unassembled WGS sequence"/>
</dbReference>
<comment type="caution">
    <text evidence="1">The sequence shown here is derived from an EMBL/GenBank/DDBJ whole genome shotgun (WGS) entry which is preliminary data.</text>
</comment>
<proteinExistence type="predicted"/>
<dbReference type="OrthoDB" id="6774027at2759"/>